<dbReference type="Pfam" id="PF14748">
    <property type="entry name" value="P5CR_dimer"/>
    <property type="match status" value="1"/>
</dbReference>
<evidence type="ECO:0000256" key="10">
    <source>
        <dbReference type="HAMAP-Rule" id="MF_01925"/>
    </source>
</evidence>
<evidence type="ECO:0000313" key="17">
    <source>
        <dbReference type="Proteomes" id="UP000245506"/>
    </source>
</evidence>
<evidence type="ECO:0000256" key="4">
    <source>
        <dbReference type="ARBA" id="ARBA00022605"/>
    </source>
</evidence>
<dbReference type="PIRSF" id="PIRSF000193">
    <property type="entry name" value="Pyrrol-5-carb_rd"/>
    <property type="match status" value="1"/>
</dbReference>
<dbReference type="PANTHER" id="PTHR11645">
    <property type="entry name" value="PYRROLINE-5-CARBOXYLATE REDUCTASE"/>
    <property type="match status" value="1"/>
</dbReference>
<dbReference type="Gene3D" id="3.40.50.720">
    <property type="entry name" value="NAD(P)-binding Rossmann-like Domain"/>
    <property type="match status" value="1"/>
</dbReference>
<evidence type="ECO:0000256" key="7">
    <source>
        <dbReference type="ARBA" id="ARBA00023002"/>
    </source>
</evidence>
<comment type="function">
    <text evidence="10">Catalyzes the reduction of 1-pyrroline-5-carboxylate (PCA) to L-proline.</text>
</comment>
<evidence type="ECO:0000256" key="11">
    <source>
        <dbReference type="NCBIfam" id="TIGR00112"/>
    </source>
</evidence>
<feature type="domain" description="Pyrroline-5-carboxylate reductase catalytic N-terminal" evidence="14">
    <location>
        <begin position="6"/>
        <end position="101"/>
    </location>
</feature>
<dbReference type="InterPro" id="IPR008927">
    <property type="entry name" value="6-PGluconate_DH-like_C_sf"/>
</dbReference>
<evidence type="ECO:0000259" key="15">
    <source>
        <dbReference type="Pfam" id="PF14748"/>
    </source>
</evidence>
<evidence type="ECO:0000256" key="8">
    <source>
        <dbReference type="ARBA" id="ARBA00050547"/>
    </source>
</evidence>
<proteinExistence type="inferred from homology"/>
<dbReference type="GO" id="GO:0005737">
    <property type="term" value="C:cytoplasm"/>
    <property type="evidence" value="ECO:0007669"/>
    <property type="project" value="UniProtKB-SubCell"/>
</dbReference>
<comment type="similarity">
    <text evidence="2 10 13">Belongs to the pyrroline-5-carboxylate reductase family.</text>
</comment>
<feature type="domain" description="Pyrroline-5-carboxylate reductase dimerisation" evidence="15">
    <location>
        <begin position="165"/>
        <end position="266"/>
    </location>
</feature>
<evidence type="ECO:0000256" key="13">
    <source>
        <dbReference type="RuleBase" id="RU003903"/>
    </source>
</evidence>
<keyword evidence="7 10" id="KW-0560">Oxidoreductase</keyword>
<dbReference type="Gene3D" id="1.10.3730.10">
    <property type="entry name" value="ProC C-terminal domain-like"/>
    <property type="match status" value="1"/>
</dbReference>
<evidence type="ECO:0000256" key="6">
    <source>
        <dbReference type="ARBA" id="ARBA00022857"/>
    </source>
</evidence>
<gene>
    <name evidence="10" type="primary">proC</name>
    <name evidence="16" type="ORF">DKT75_20875</name>
</gene>
<keyword evidence="5 10" id="KW-0641">Proline biosynthesis</keyword>
<dbReference type="RefSeq" id="WP_109826715.1">
    <property type="nucleotide sequence ID" value="NZ_QGKL01000043.1"/>
</dbReference>
<organism evidence="16 17">
    <name type="scientific">Leucothrix arctica</name>
    <dbReference type="NCBI Taxonomy" id="1481894"/>
    <lineage>
        <taxon>Bacteria</taxon>
        <taxon>Pseudomonadati</taxon>
        <taxon>Pseudomonadota</taxon>
        <taxon>Gammaproteobacteria</taxon>
        <taxon>Thiotrichales</taxon>
        <taxon>Thiotrichaceae</taxon>
        <taxon>Leucothrix</taxon>
    </lineage>
</organism>
<evidence type="ECO:0000256" key="1">
    <source>
        <dbReference type="ARBA" id="ARBA00005205"/>
    </source>
</evidence>
<dbReference type="GO" id="GO:0055129">
    <property type="term" value="P:L-proline biosynthetic process"/>
    <property type="evidence" value="ECO:0007669"/>
    <property type="project" value="UniProtKB-UniRule"/>
</dbReference>
<dbReference type="InterPro" id="IPR028939">
    <property type="entry name" value="P5C_Rdtase_cat_N"/>
</dbReference>
<dbReference type="OrthoDB" id="9805754at2"/>
<dbReference type="EMBL" id="QGKL01000043">
    <property type="protein sequence ID" value="PWQ93145.1"/>
    <property type="molecule type" value="Genomic_DNA"/>
</dbReference>
<dbReference type="SUPFAM" id="SSF51735">
    <property type="entry name" value="NAD(P)-binding Rossmann-fold domains"/>
    <property type="match status" value="1"/>
</dbReference>
<dbReference type="FunFam" id="1.10.3730.10:FF:000001">
    <property type="entry name" value="Pyrroline-5-carboxylate reductase"/>
    <property type="match status" value="1"/>
</dbReference>
<dbReference type="InterPro" id="IPR053790">
    <property type="entry name" value="P5CR-like_CS"/>
</dbReference>
<evidence type="ECO:0000259" key="14">
    <source>
        <dbReference type="Pfam" id="PF03807"/>
    </source>
</evidence>
<sequence>MTTNTKITFIGAGNMASSIIAGLVESDSAVEITVSDPNESQLDVVRAQFPNCHTTTDNHQAVSTADVIVLAVKPQVMQVVCEGLEPSVQKTKPMIISVAAGVSESSLSRWLGGELPVVRCMPNTPALVGAGMSGLYANSRVSAEQKNLAESMLRAVGVVMWLDNEDMLHAVTAVSGSGPAYFFLVMEAMQQSAESFGFTPEQARLLVQQTAFGAAKLAMESVDSAAVLRAKVTSKGGTTEAAINDLQASGLEGIFDSALKAAANRSIVLSGGQPAIEKS</sequence>
<evidence type="ECO:0000256" key="2">
    <source>
        <dbReference type="ARBA" id="ARBA00005525"/>
    </source>
</evidence>
<protein>
    <recommendedName>
        <fullName evidence="10 11">Pyrroline-5-carboxylate reductase</fullName>
        <shortName evidence="10">P5C reductase</shortName>
        <shortName evidence="10">P5CR</shortName>
        <ecNumber evidence="10 11">1.5.1.2</ecNumber>
    </recommendedName>
    <alternativeName>
        <fullName evidence="10">PCA reductase</fullName>
    </alternativeName>
</protein>
<dbReference type="NCBIfam" id="TIGR00112">
    <property type="entry name" value="proC"/>
    <property type="match status" value="1"/>
</dbReference>
<dbReference type="FunFam" id="3.40.50.720:FF:000105">
    <property type="entry name" value="Pyrroline-5-carboxylate reductase"/>
    <property type="match status" value="1"/>
</dbReference>
<reference evidence="16 17" key="1">
    <citation type="submission" date="2018-05" db="EMBL/GenBank/DDBJ databases">
        <title>Leucothrix arctica sp. nov., isolated from Arctic seawater.</title>
        <authorList>
            <person name="Choi A."/>
            <person name="Baek K."/>
        </authorList>
    </citation>
    <scope>NUCLEOTIDE SEQUENCE [LARGE SCALE GENOMIC DNA]</scope>
    <source>
        <strain evidence="16 17">IMCC9719</strain>
    </source>
</reference>
<dbReference type="EC" id="1.5.1.2" evidence="10 11"/>
<comment type="caution">
    <text evidence="16">The sequence shown here is derived from an EMBL/GenBank/DDBJ whole genome shotgun (WGS) entry which is preliminary data.</text>
</comment>
<dbReference type="Proteomes" id="UP000245506">
    <property type="component" value="Unassembled WGS sequence"/>
</dbReference>
<feature type="binding site" evidence="12">
    <location>
        <position position="58"/>
    </location>
    <ligand>
        <name>NADPH</name>
        <dbReference type="ChEBI" id="CHEBI:57783"/>
    </ligand>
</feature>
<dbReference type="UniPathway" id="UPA00098">
    <property type="reaction ID" value="UER00361"/>
</dbReference>
<dbReference type="SUPFAM" id="SSF48179">
    <property type="entry name" value="6-phosphogluconate dehydrogenase C-terminal domain-like"/>
    <property type="match status" value="1"/>
</dbReference>
<keyword evidence="17" id="KW-1185">Reference proteome</keyword>
<evidence type="ECO:0000256" key="5">
    <source>
        <dbReference type="ARBA" id="ARBA00022650"/>
    </source>
</evidence>
<dbReference type="HAMAP" id="MF_01925">
    <property type="entry name" value="P5C_reductase"/>
    <property type="match status" value="1"/>
</dbReference>
<dbReference type="AlphaFoldDB" id="A0A317C3C1"/>
<evidence type="ECO:0000256" key="3">
    <source>
        <dbReference type="ARBA" id="ARBA00022490"/>
    </source>
</evidence>
<comment type="pathway">
    <text evidence="1 10 13">Amino-acid biosynthesis; L-proline biosynthesis; L-proline from L-glutamate 5-semialdehyde: step 1/1.</text>
</comment>
<feature type="binding site" evidence="12">
    <location>
        <begin position="10"/>
        <end position="15"/>
    </location>
    <ligand>
        <name>NADP(+)</name>
        <dbReference type="ChEBI" id="CHEBI:58349"/>
    </ligand>
</feature>
<accession>A0A317C3C1</accession>
<dbReference type="InterPro" id="IPR029036">
    <property type="entry name" value="P5CR_dimer"/>
</dbReference>
<dbReference type="GO" id="GO:0004735">
    <property type="term" value="F:pyrroline-5-carboxylate reductase activity"/>
    <property type="evidence" value="ECO:0007669"/>
    <property type="project" value="UniProtKB-UniRule"/>
</dbReference>
<dbReference type="PROSITE" id="PS00521">
    <property type="entry name" value="P5CR"/>
    <property type="match status" value="1"/>
</dbReference>
<dbReference type="InterPro" id="IPR000304">
    <property type="entry name" value="Pyrroline-COOH_reductase"/>
</dbReference>
<keyword evidence="3 10" id="KW-0963">Cytoplasm</keyword>
<keyword evidence="4 10" id="KW-0028">Amino-acid biosynthesis</keyword>
<keyword evidence="6 10" id="KW-0521">NADP</keyword>
<comment type="catalytic activity">
    <reaction evidence="9 10 13">
        <text>L-proline + NADP(+) = (S)-1-pyrroline-5-carboxylate + NADPH + 2 H(+)</text>
        <dbReference type="Rhea" id="RHEA:14109"/>
        <dbReference type="ChEBI" id="CHEBI:15378"/>
        <dbReference type="ChEBI" id="CHEBI:17388"/>
        <dbReference type="ChEBI" id="CHEBI:57783"/>
        <dbReference type="ChEBI" id="CHEBI:58349"/>
        <dbReference type="ChEBI" id="CHEBI:60039"/>
        <dbReference type="EC" id="1.5.1.2"/>
    </reaction>
</comment>
<dbReference type="InterPro" id="IPR036291">
    <property type="entry name" value="NAD(P)-bd_dom_sf"/>
</dbReference>
<name>A0A317C3C1_9GAMM</name>
<comment type="catalytic activity">
    <reaction evidence="8 10">
        <text>L-proline + NAD(+) = (S)-1-pyrroline-5-carboxylate + NADH + 2 H(+)</text>
        <dbReference type="Rhea" id="RHEA:14105"/>
        <dbReference type="ChEBI" id="CHEBI:15378"/>
        <dbReference type="ChEBI" id="CHEBI:17388"/>
        <dbReference type="ChEBI" id="CHEBI:57540"/>
        <dbReference type="ChEBI" id="CHEBI:57945"/>
        <dbReference type="ChEBI" id="CHEBI:60039"/>
        <dbReference type="EC" id="1.5.1.2"/>
    </reaction>
</comment>
<evidence type="ECO:0000256" key="12">
    <source>
        <dbReference type="PIRSR" id="PIRSR000193-1"/>
    </source>
</evidence>
<dbReference type="Pfam" id="PF03807">
    <property type="entry name" value="F420_oxidored"/>
    <property type="match status" value="1"/>
</dbReference>
<comment type="subcellular location">
    <subcellularLocation>
        <location evidence="10">Cytoplasm</location>
    </subcellularLocation>
</comment>
<dbReference type="PANTHER" id="PTHR11645:SF0">
    <property type="entry name" value="PYRROLINE-5-CARBOXYLATE REDUCTASE 3"/>
    <property type="match status" value="1"/>
</dbReference>
<feature type="binding site" evidence="12">
    <location>
        <begin position="71"/>
        <end position="74"/>
    </location>
    <ligand>
        <name>NADP(+)</name>
        <dbReference type="ChEBI" id="CHEBI:58349"/>
    </ligand>
</feature>
<evidence type="ECO:0000256" key="9">
    <source>
        <dbReference type="ARBA" id="ARBA00052690"/>
    </source>
</evidence>
<evidence type="ECO:0000313" key="16">
    <source>
        <dbReference type="EMBL" id="PWQ93145.1"/>
    </source>
</evidence>